<reference evidence="2" key="1">
    <citation type="journal article" date="2012" name="Science">
        <title>The Paleozoic origin of enzymatic lignin decomposition reconstructed from 31 fungal genomes.</title>
        <authorList>
            <person name="Floudas D."/>
            <person name="Binder M."/>
            <person name="Riley R."/>
            <person name="Barry K."/>
            <person name="Blanchette R.A."/>
            <person name="Henrissat B."/>
            <person name="Martinez A.T."/>
            <person name="Otillar R."/>
            <person name="Spatafora J.W."/>
            <person name="Yadav J.S."/>
            <person name="Aerts A."/>
            <person name="Benoit I."/>
            <person name="Boyd A."/>
            <person name="Carlson A."/>
            <person name="Copeland A."/>
            <person name="Coutinho P.M."/>
            <person name="de Vries R.P."/>
            <person name="Ferreira P."/>
            <person name="Findley K."/>
            <person name="Foster B."/>
            <person name="Gaskell J."/>
            <person name="Glotzer D."/>
            <person name="Gorecki P."/>
            <person name="Heitman J."/>
            <person name="Hesse C."/>
            <person name="Hori C."/>
            <person name="Igarashi K."/>
            <person name="Jurgens J.A."/>
            <person name="Kallen N."/>
            <person name="Kersten P."/>
            <person name="Kohler A."/>
            <person name="Kuees U."/>
            <person name="Kumar T.K.A."/>
            <person name="Kuo A."/>
            <person name="LaButti K."/>
            <person name="Larrondo L.F."/>
            <person name="Lindquist E."/>
            <person name="Ling A."/>
            <person name="Lombard V."/>
            <person name="Lucas S."/>
            <person name="Lundell T."/>
            <person name="Martin R."/>
            <person name="McLaughlin D.J."/>
            <person name="Morgenstern I."/>
            <person name="Morin E."/>
            <person name="Murat C."/>
            <person name="Nagy L.G."/>
            <person name="Nolan M."/>
            <person name="Ohm R.A."/>
            <person name="Patyshakuliyeva A."/>
            <person name="Rokas A."/>
            <person name="Ruiz-Duenas F.J."/>
            <person name="Sabat G."/>
            <person name="Salamov A."/>
            <person name="Samejima M."/>
            <person name="Schmutz J."/>
            <person name="Slot J.C."/>
            <person name="St John F."/>
            <person name="Stenlid J."/>
            <person name="Sun H."/>
            <person name="Sun S."/>
            <person name="Syed K."/>
            <person name="Tsang A."/>
            <person name="Wiebenga A."/>
            <person name="Young D."/>
            <person name="Pisabarro A."/>
            <person name="Eastwood D.C."/>
            <person name="Martin F."/>
            <person name="Cullen D."/>
            <person name="Grigoriev I.V."/>
            <person name="Hibbett D.S."/>
        </authorList>
    </citation>
    <scope>NUCLEOTIDE SEQUENCE [LARGE SCALE GENOMIC DNA]</scope>
    <source>
        <strain evidence="2">TFB10046</strain>
    </source>
</reference>
<gene>
    <name evidence="1" type="ORF">AURDEDRAFT_176143</name>
</gene>
<dbReference type="InterPro" id="IPR036047">
    <property type="entry name" value="F-box-like_dom_sf"/>
</dbReference>
<sequence length="467" mass="51355">MLRILDHLSLPDVVYASHVCLAWRAAARTHPTFSSRISLGDGEELSDRAVAFFLDRMSAGRRDALDLELYLCLHGTSQSTTMCRVRSNVIPALIGAFNRLVKLSIACEESFILDILVALVSGPAPRLSYLCFGSLAGPSRLFSPSYPLPARIFAGHAPKLRDVCLDCCDFPNTVASAFAGVRNITRAFKASTGSVVMRAFHPERFFRSCPALEELRILGNGCRLREACWTACPPRTISKLRSLTVADVDDDDDTAAVVQSLSHAQMCRVDVNTNTATVGLKTLNLLTGHLQDSPHLTLSICCTMGRLHCCVTDATRRRQRTISHALDDLWTACPVNGPGGRLEALKSCFNDIAYRLSRVYMSDHEAAWDFLLAIFADAVLVNVETLTIMLVSGNFERIAINGTLSLPSLRRLELVSPTKFQQVQEEALVRVVGMMLPGPFPLREKLVLVQQNVHVCGDGRLMDGYFA</sequence>
<evidence type="ECO:0000313" key="1">
    <source>
        <dbReference type="EMBL" id="EJD34817.1"/>
    </source>
</evidence>
<accession>J0WQJ7</accession>
<keyword evidence="2" id="KW-1185">Reference proteome</keyword>
<evidence type="ECO:0000313" key="2">
    <source>
        <dbReference type="Proteomes" id="UP000006514"/>
    </source>
</evidence>
<organism evidence="1 2">
    <name type="scientific">Auricularia subglabra (strain TFB-10046 / SS5)</name>
    <name type="common">White-rot fungus</name>
    <name type="synonym">Auricularia delicata (strain TFB10046)</name>
    <dbReference type="NCBI Taxonomy" id="717982"/>
    <lineage>
        <taxon>Eukaryota</taxon>
        <taxon>Fungi</taxon>
        <taxon>Dikarya</taxon>
        <taxon>Basidiomycota</taxon>
        <taxon>Agaricomycotina</taxon>
        <taxon>Agaricomycetes</taxon>
        <taxon>Auriculariales</taxon>
        <taxon>Auriculariaceae</taxon>
        <taxon>Auricularia</taxon>
    </lineage>
</organism>
<dbReference type="SUPFAM" id="SSF81383">
    <property type="entry name" value="F-box domain"/>
    <property type="match status" value="1"/>
</dbReference>
<dbReference type="KEGG" id="adl:AURDEDRAFT_176143"/>
<name>J0WQJ7_AURST</name>
<dbReference type="InterPro" id="IPR032675">
    <property type="entry name" value="LRR_dom_sf"/>
</dbReference>
<dbReference type="Proteomes" id="UP000006514">
    <property type="component" value="Unassembled WGS sequence"/>
</dbReference>
<protein>
    <recommendedName>
        <fullName evidence="3">F-box domain-containing protein</fullName>
    </recommendedName>
</protein>
<dbReference type="AlphaFoldDB" id="J0WQJ7"/>
<dbReference type="InParanoid" id="J0WQJ7"/>
<dbReference type="Gene3D" id="3.80.10.10">
    <property type="entry name" value="Ribonuclease Inhibitor"/>
    <property type="match status" value="1"/>
</dbReference>
<proteinExistence type="predicted"/>
<dbReference type="EMBL" id="JH687919">
    <property type="protein sequence ID" value="EJD34817.1"/>
    <property type="molecule type" value="Genomic_DNA"/>
</dbReference>
<dbReference type="SUPFAM" id="SSF52047">
    <property type="entry name" value="RNI-like"/>
    <property type="match status" value="1"/>
</dbReference>
<evidence type="ECO:0008006" key="3">
    <source>
        <dbReference type="Google" id="ProtNLM"/>
    </source>
</evidence>